<gene>
    <name evidence="2" type="ORF">GIL414_LOCUS47194</name>
    <name evidence="1" type="ORF">OVN521_LOCUS49416</name>
</gene>
<feature type="non-terminal residue" evidence="1">
    <location>
        <position position="78"/>
    </location>
</feature>
<organism evidence="1 3">
    <name type="scientific">Rotaria magnacalcarata</name>
    <dbReference type="NCBI Taxonomy" id="392030"/>
    <lineage>
        <taxon>Eukaryota</taxon>
        <taxon>Metazoa</taxon>
        <taxon>Spiralia</taxon>
        <taxon>Gnathifera</taxon>
        <taxon>Rotifera</taxon>
        <taxon>Eurotatoria</taxon>
        <taxon>Bdelloidea</taxon>
        <taxon>Philodinida</taxon>
        <taxon>Philodinidae</taxon>
        <taxon>Rotaria</taxon>
    </lineage>
</organism>
<dbReference type="Proteomes" id="UP000681720">
    <property type="component" value="Unassembled WGS sequence"/>
</dbReference>
<protein>
    <submittedName>
        <fullName evidence="1">Uncharacterized protein</fullName>
    </submittedName>
</protein>
<comment type="caution">
    <text evidence="1">The sequence shown here is derived from an EMBL/GenBank/DDBJ whole genome shotgun (WGS) entry which is preliminary data.</text>
</comment>
<dbReference type="Proteomes" id="UP000663866">
    <property type="component" value="Unassembled WGS sequence"/>
</dbReference>
<evidence type="ECO:0000313" key="3">
    <source>
        <dbReference type="Proteomes" id="UP000663866"/>
    </source>
</evidence>
<evidence type="ECO:0000313" key="2">
    <source>
        <dbReference type="EMBL" id="CAF4801840.1"/>
    </source>
</evidence>
<dbReference type="EMBL" id="CAJOBG010108152">
    <property type="protein sequence ID" value="CAF4730405.1"/>
    <property type="molecule type" value="Genomic_DNA"/>
</dbReference>
<proteinExistence type="predicted"/>
<name>A0A821K2S1_9BILA</name>
<reference evidence="1" key="1">
    <citation type="submission" date="2021-02" db="EMBL/GenBank/DDBJ databases">
        <authorList>
            <person name="Nowell W R."/>
        </authorList>
    </citation>
    <scope>NUCLEOTIDE SEQUENCE</scope>
</reference>
<dbReference type="AlphaFoldDB" id="A0A821K2S1"/>
<keyword evidence="3" id="KW-1185">Reference proteome</keyword>
<dbReference type="EMBL" id="CAJOBJ010150072">
    <property type="protein sequence ID" value="CAF4801840.1"/>
    <property type="molecule type" value="Genomic_DNA"/>
</dbReference>
<evidence type="ECO:0000313" key="1">
    <source>
        <dbReference type="EMBL" id="CAF4730405.1"/>
    </source>
</evidence>
<sequence>MFPIPGVFAFPELFSNPGLDASGQYSEQAQILNEQIDTQNRVQIILESFLSVCAAQPEALTNTQFFETKDYELLSSFG</sequence>
<accession>A0A821K2S1</accession>